<reference evidence="2" key="1">
    <citation type="journal article" date="2022" name="ISME J.">
        <title>Identification of active gaseous-alkane degraders at natural gas seeps.</title>
        <authorList>
            <person name="Farhan Ul Haque M."/>
            <person name="Hernandez M."/>
            <person name="Crombie A.T."/>
            <person name="Murrell J.C."/>
        </authorList>
    </citation>
    <scope>NUCLEOTIDE SEQUENCE</scope>
    <source>
        <strain evidence="2">PC2</strain>
    </source>
</reference>
<proteinExistence type="predicted"/>
<keyword evidence="3" id="KW-1185">Reference proteome</keyword>
<sequence length="196" mass="21577">METALVMWRCIGCGAMGNGEACVGACDFKRLEVVDAQDYADLLEGRDEIDEQTARLSELARAVATLTASANDLASEYRALRERARKLLGALDRDVMDLPAPTTSEDERMTIWLCSACGQVEAPQDCLGICIRRMGEFVRAEACDKPAAAIAARYNCVRGLKSLLRQFAWVAPRAGQEEKTRVVFRKKAAELLQSVE</sequence>
<evidence type="ECO:0000256" key="1">
    <source>
        <dbReference type="SAM" id="Coils"/>
    </source>
</evidence>
<protein>
    <submittedName>
        <fullName evidence="2">Septum formation initiator family protein</fullName>
    </submittedName>
</protein>
<accession>A0ABS9Z2A2</accession>
<evidence type="ECO:0000313" key="2">
    <source>
        <dbReference type="EMBL" id="MCI4681784.1"/>
    </source>
</evidence>
<name>A0ABS9Z2A2_9HYPH</name>
<dbReference type="EMBL" id="JAIVFP010000001">
    <property type="protein sequence ID" value="MCI4681784.1"/>
    <property type="molecule type" value="Genomic_DNA"/>
</dbReference>
<organism evidence="2 3">
    <name type="scientific">Candidatus Rhodoblastus alkanivorans</name>
    <dbReference type="NCBI Taxonomy" id="2954117"/>
    <lineage>
        <taxon>Bacteria</taxon>
        <taxon>Pseudomonadati</taxon>
        <taxon>Pseudomonadota</taxon>
        <taxon>Alphaproteobacteria</taxon>
        <taxon>Hyphomicrobiales</taxon>
        <taxon>Rhodoblastaceae</taxon>
        <taxon>Rhodoblastus</taxon>
    </lineage>
</organism>
<comment type="caution">
    <text evidence="2">The sequence shown here is derived from an EMBL/GenBank/DDBJ whole genome shotgun (WGS) entry which is preliminary data.</text>
</comment>
<gene>
    <name evidence="2" type="ORF">K2U94_03230</name>
</gene>
<feature type="coiled-coil region" evidence="1">
    <location>
        <begin position="63"/>
        <end position="90"/>
    </location>
</feature>
<evidence type="ECO:0000313" key="3">
    <source>
        <dbReference type="Proteomes" id="UP001139104"/>
    </source>
</evidence>
<dbReference type="Proteomes" id="UP001139104">
    <property type="component" value="Unassembled WGS sequence"/>
</dbReference>
<keyword evidence="1" id="KW-0175">Coiled coil</keyword>
<dbReference type="RefSeq" id="WP_243065829.1">
    <property type="nucleotide sequence ID" value="NZ_JAIVFK010000003.1"/>
</dbReference>